<name>A0ABN9X7V8_9DINO</name>
<evidence type="ECO:0000256" key="2">
    <source>
        <dbReference type="SAM" id="MobiDB-lite"/>
    </source>
</evidence>
<protein>
    <submittedName>
        <fullName evidence="3">Uncharacterized protein</fullName>
    </submittedName>
</protein>
<feature type="compositionally biased region" description="Basic residues" evidence="2">
    <location>
        <begin position="60"/>
        <end position="78"/>
    </location>
</feature>
<gene>
    <name evidence="3" type="ORF">PCOR1329_LOCUS74194</name>
</gene>
<feature type="coiled-coil region" evidence="1">
    <location>
        <begin position="160"/>
        <end position="211"/>
    </location>
</feature>
<dbReference type="SUPFAM" id="SSF50985">
    <property type="entry name" value="RCC1/BLIP-II"/>
    <property type="match status" value="1"/>
</dbReference>
<sequence length="410" mass="46460">MALGGGEAGRWLLGGLKEAGLEQEVAAPPPQAAPGRDAAHDSSPGALAVRAVEDGDQARARGKAKAKAKAKATPRRGRLPSTTGRRWRCSWIRWGRLTSRCRTSSRLALHGDEIFQVAAGKHHCLALSASGLVWSWGRLCWTEAQCLAAHMQRLIISEDIDSHEREIETLTRKRAEAEQAEKQVREQLQSLTKASADLDRDKEKYSEIKDRADQGDHKLFYSDKVRECEQLLVASSASRASLLEQRTDMDRERHQVSQELYKTVSEKKKLEARRQVVQDLFKPTSNTHSALDPMVKFLKDQTDFIRNHFQDRAVEHTFYVAAKHSFEQDVVFLDLVEVRLKEWFNSQPPEWKDHAAIVVDLLQDIVDLRRDWSSLLEDRWRKQDLDMSFFLDAGRRPGAGRPGAGAVARR</sequence>
<evidence type="ECO:0000313" key="4">
    <source>
        <dbReference type="Proteomes" id="UP001189429"/>
    </source>
</evidence>
<proteinExistence type="predicted"/>
<reference evidence="3" key="1">
    <citation type="submission" date="2023-10" db="EMBL/GenBank/DDBJ databases">
        <authorList>
            <person name="Chen Y."/>
            <person name="Shah S."/>
            <person name="Dougan E. K."/>
            <person name="Thang M."/>
            <person name="Chan C."/>
        </authorList>
    </citation>
    <scope>NUCLEOTIDE SEQUENCE [LARGE SCALE GENOMIC DNA]</scope>
</reference>
<comment type="caution">
    <text evidence="3">The sequence shown here is derived from an EMBL/GenBank/DDBJ whole genome shotgun (WGS) entry which is preliminary data.</text>
</comment>
<accession>A0ABN9X7V8</accession>
<evidence type="ECO:0000313" key="3">
    <source>
        <dbReference type="EMBL" id="CAK0895455.1"/>
    </source>
</evidence>
<keyword evidence="4" id="KW-1185">Reference proteome</keyword>
<dbReference type="Gene3D" id="2.130.10.30">
    <property type="entry name" value="Regulator of chromosome condensation 1/beta-lactamase-inhibitor protein II"/>
    <property type="match status" value="1"/>
</dbReference>
<dbReference type="EMBL" id="CAUYUJ010020042">
    <property type="protein sequence ID" value="CAK0895455.1"/>
    <property type="molecule type" value="Genomic_DNA"/>
</dbReference>
<keyword evidence="1" id="KW-0175">Coiled coil</keyword>
<evidence type="ECO:0000256" key="1">
    <source>
        <dbReference type="SAM" id="Coils"/>
    </source>
</evidence>
<feature type="region of interest" description="Disordered" evidence="2">
    <location>
        <begin position="21"/>
        <end position="82"/>
    </location>
</feature>
<dbReference type="Proteomes" id="UP001189429">
    <property type="component" value="Unassembled WGS sequence"/>
</dbReference>
<dbReference type="InterPro" id="IPR009091">
    <property type="entry name" value="RCC1/BLIP-II"/>
</dbReference>
<dbReference type="Pfam" id="PF13540">
    <property type="entry name" value="RCC1_2"/>
    <property type="match status" value="1"/>
</dbReference>
<organism evidence="3 4">
    <name type="scientific">Prorocentrum cordatum</name>
    <dbReference type="NCBI Taxonomy" id="2364126"/>
    <lineage>
        <taxon>Eukaryota</taxon>
        <taxon>Sar</taxon>
        <taxon>Alveolata</taxon>
        <taxon>Dinophyceae</taxon>
        <taxon>Prorocentrales</taxon>
        <taxon>Prorocentraceae</taxon>
        <taxon>Prorocentrum</taxon>
    </lineage>
</organism>